<reference evidence="17 18" key="1">
    <citation type="journal article" date="2014" name="Appl. Environ. Microbiol.">
        <title>Comparative Genome Analysis of 'Candidatus Methanoplasma termitum' Indicates a New Mode of Energy Metabolism in the Seventh Order of Methanogens.</title>
        <authorList>
            <person name="Lang K."/>
            <person name="Schuldes J."/>
            <person name="Klingl A."/>
            <person name="Poehlein A."/>
            <person name="Daniel R."/>
            <person name="Brune A."/>
        </authorList>
    </citation>
    <scope>NUCLEOTIDE SEQUENCE [LARGE SCALE GENOMIC DNA]</scope>
    <source>
        <strain evidence="18">Mpt1</strain>
    </source>
</reference>
<dbReference type="GO" id="GO:0071897">
    <property type="term" value="P:DNA biosynthetic process"/>
    <property type="evidence" value="ECO:0007669"/>
    <property type="project" value="InterPro"/>
</dbReference>
<feature type="active site" description="N6-AMP-lysine intermediate" evidence="14">
    <location>
        <position position="251"/>
    </location>
</feature>
<name>A0A0A7LCC3_9ARCH</name>
<keyword evidence="13 14" id="KW-0131">Cell cycle</keyword>
<feature type="binding site" evidence="14">
    <location>
        <position position="271"/>
    </location>
    <ligand>
        <name>ATP</name>
        <dbReference type="ChEBI" id="CHEBI:30616"/>
    </ligand>
</feature>
<comment type="function">
    <text evidence="14">DNA ligase that seals nicks in double-stranded DNA during DNA replication, DNA recombination and DNA repair.</text>
</comment>
<dbReference type="GO" id="GO:0051301">
    <property type="term" value="P:cell division"/>
    <property type="evidence" value="ECO:0007669"/>
    <property type="project" value="UniProtKB-KW"/>
</dbReference>
<dbReference type="EC" id="6.5.1.1" evidence="14"/>
<evidence type="ECO:0000256" key="1">
    <source>
        <dbReference type="ARBA" id="ARBA00007572"/>
    </source>
</evidence>
<evidence type="ECO:0000256" key="6">
    <source>
        <dbReference type="ARBA" id="ARBA00022723"/>
    </source>
</evidence>
<keyword evidence="9 14" id="KW-0067">ATP-binding</keyword>
<keyword evidence="18" id="KW-1185">Reference proteome</keyword>
<dbReference type="OrthoDB" id="31274at2157"/>
<dbReference type="FunFam" id="1.10.3260.10:FF:000007">
    <property type="entry name" value="DNA ligase"/>
    <property type="match status" value="1"/>
</dbReference>
<keyword evidence="8 14" id="KW-0227">DNA damage</keyword>
<dbReference type="Gene3D" id="2.40.50.140">
    <property type="entry name" value="Nucleic acid-binding proteins"/>
    <property type="match status" value="1"/>
</dbReference>
<feature type="binding site" evidence="14">
    <location>
        <position position="301"/>
    </location>
    <ligand>
        <name>ATP</name>
        <dbReference type="ChEBI" id="CHEBI:30616"/>
    </ligand>
</feature>
<dbReference type="InterPro" id="IPR012309">
    <property type="entry name" value="DNA_ligase_ATP-dep_C"/>
</dbReference>
<dbReference type="PANTHER" id="PTHR45674:SF4">
    <property type="entry name" value="DNA LIGASE 1"/>
    <property type="match status" value="1"/>
</dbReference>
<evidence type="ECO:0000256" key="3">
    <source>
        <dbReference type="ARBA" id="ARBA00022598"/>
    </source>
</evidence>
<keyword evidence="10 14" id="KW-0460">Magnesium</keyword>
<dbReference type="RefSeq" id="WP_048112270.1">
    <property type="nucleotide sequence ID" value="NZ_CP010070.1"/>
</dbReference>
<protein>
    <recommendedName>
        <fullName evidence="2 14">DNA ligase</fullName>
        <ecNumber evidence="14">6.5.1.1</ecNumber>
    </recommendedName>
    <alternativeName>
        <fullName evidence="14">Polydeoxyribonucleotide synthase [ATP]</fullName>
    </alternativeName>
</protein>
<dbReference type="PROSITE" id="PS00697">
    <property type="entry name" value="DNA_LIGASE_A1"/>
    <property type="match status" value="1"/>
</dbReference>
<dbReference type="Pfam" id="PF01068">
    <property type="entry name" value="DNA_ligase_A_M"/>
    <property type="match status" value="1"/>
</dbReference>
<evidence type="ECO:0000256" key="11">
    <source>
        <dbReference type="ARBA" id="ARBA00023172"/>
    </source>
</evidence>
<dbReference type="Proteomes" id="UP000030787">
    <property type="component" value="Chromosome"/>
</dbReference>
<keyword evidence="4 14" id="KW-0132">Cell division</keyword>
<dbReference type="STRING" id="1577791.Mpt1_c07340"/>
<comment type="similarity">
    <text evidence="1 14 15">Belongs to the ATP-dependent DNA ligase family.</text>
</comment>
<evidence type="ECO:0000256" key="8">
    <source>
        <dbReference type="ARBA" id="ARBA00022763"/>
    </source>
</evidence>
<feature type="binding site" evidence="14">
    <location>
        <position position="249"/>
    </location>
    <ligand>
        <name>ATP</name>
        <dbReference type="ChEBI" id="CHEBI:30616"/>
    </ligand>
</feature>
<dbReference type="SUPFAM" id="SSF117018">
    <property type="entry name" value="ATP-dependent DNA ligase DNA-binding domain"/>
    <property type="match status" value="1"/>
</dbReference>
<dbReference type="KEGG" id="mear:Mpt1_c07340"/>
<comment type="cofactor">
    <cofactor evidence="14">
        <name>Mg(2+)</name>
        <dbReference type="ChEBI" id="CHEBI:18420"/>
    </cofactor>
</comment>
<accession>A0A0A7LCC3</accession>
<dbReference type="PANTHER" id="PTHR45674">
    <property type="entry name" value="DNA LIGASE 1/3 FAMILY MEMBER"/>
    <property type="match status" value="1"/>
</dbReference>
<dbReference type="InterPro" id="IPR036599">
    <property type="entry name" value="DNA_ligase_N_sf"/>
</dbReference>
<dbReference type="Pfam" id="PF04679">
    <property type="entry name" value="DNA_ligase_A_C"/>
    <property type="match status" value="1"/>
</dbReference>
<sequence>MLYSDIADVFDRLEGTSSRLEMTSIFSDFFKGLDPGSLRKIVYLSQGRLHPDFYNAELGMADKLVLRAISFTAGVSESKMDELWKKEGDPGKIAETLMKNRKQASLFSEPLTLEKVLKNLTMIESAEGRDSQDKKMKLLSNLLMDSNPVEARYLCRIVTGRMRIGAGSMTILDALAEAFGTKEDRPDIERGFNITCDLGFVAETLAIGGVEAVKKMKVTVGNPIKVMLAERLPSISLIMDRMGGRCAMEFKYDGIRVQAHIDRDSVKLYSRRLEDMTSNFPDIAAELRKQCRAERAIIEGECVAIDKDGNMLPFQNVTHRRKKHGMDQAVEDYPVKIFMFDILSVDDEDMTLRPLGERRSKLNETFGLSDMIQLTTMEVVNSPEEGEDFFNRALGKKCEGIMAKSLSQESVYRAGSRGFLWIKYKKDYEEALTDSFDLVVVGAFHGRGKRAGKYGALLMAAFDDESGKYCTVCKLGTGFDDAFLAGMPDMLDEYLSETHPSTVDAEMIPDVWFLPTVILEVVAAEISLSPIHTAAKSIMKDNAGLGLRFPRFTGRVREDKGPEECTTVNEIISMFEMQAQNKA</sequence>
<organism evidence="17 18">
    <name type="scientific">Candidatus Methanoplasma termitum</name>
    <dbReference type="NCBI Taxonomy" id="1577791"/>
    <lineage>
        <taxon>Archaea</taxon>
        <taxon>Methanobacteriati</taxon>
        <taxon>Thermoplasmatota</taxon>
        <taxon>Thermoplasmata</taxon>
        <taxon>Methanomassiliicoccales</taxon>
        <taxon>Methanomassiliicoccaceae</taxon>
        <taxon>Candidatus Methanoplasma</taxon>
    </lineage>
</organism>
<dbReference type="InterPro" id="IPR016059">
    <property type="entry name" value="DNA_ligase_ATP-dep_CS"/>
</dbReference>
<evidence type="ECO:0000256" key="13">
    <source>
        <dbReference type="ARBA" id="ARBA00023306"/>
    </source>
</evidence>
<dbReference type="GO" id="GO:0006273">
    <property type="term" value="P:lagging strand elongation"/>
    <property type="evidence" value="ECO:0007669"/>
    <property type="project" value="TreeGrafter"/>
</dbReference>
<evidence type="ECO:0000256" key="5">
    <source>
        <dbReference type="ARBA" id="ARBA00022705"/>
    </source>
</evidence>
<dbReference type="InterPro" id="IPR050191">
    <property type="entry name" value="ATP-dep_DNA_ligase"/>
</dbReference>
<dbReference type="Pfam" id="PF04675">
    <property type="entry name" value="DNA_ligase_A_N"/>
    <property type="match status" value="1"/>
</dbReference>
<dbReference type="InterPro" id="IPR012308">
    <property type="entry name" value="DNA_ligase_ATP-dep_N"/>
</dbReference>
<dbReference type="InterPro" id="IPR000977">
    <property type="entry name" value="DNA_ligase_ATP-dep"/>
</dbReference>
<dbReference type="PROSITE" id="PS50160">
    <property type="entry name" value="DNA_LIGASE_A3"/>
    <property type="match status" value="1"/>
</dbReference>
<gene>
    <name evidence="14 17" type="primary">lig</name>
    <name evidence="17" type="ORF">Mpt1_c07340</name>
</gene>
<evidence type="ECO:0000256" key="12">
    <source>
        <dbReference type="ARBA" id="ARBA00023204"/>
    </source>
</evidence>
<evidence type="ECO:0000256" key="15">
    <source>
        <dbReference type="RuleBase" id="RU004196"/>
    </source>
</evidence>
<dbReference type="GO" id="GO:0005524">
    <property type="term" value="F:ATP binding"/>
    <property type="evidence" value="ECO:0007669"/>
    <property type="project" value="UniProtKB-UniRule"/>
</dbReference>
<dbReference type="HOGENOM" id="CLU_005138_6_0_2"/>
<dbReference type="SUPFAM" id="SSF50249">
    <property type="entry name" value="Nucleic acid-binding proteins"/>
    <property type="match status" value="1"/>
</dbReference>
<keyword evidence="7 14" id="KW-0547">Nucleotide-binding</keyword>
<dbReference type="GO" id="GO:0046872">
    <property type="term" value="F:metal ion binding"/>
    <property type="evidence" value="ECO:0007669"/>
    <property type="project" value="UniProtKB-KW"/>
</dbReference>
<evidence type="ECO:0000256" key="14">
    <source>
        <dbReference type="HAMAP-Rule" id="MF_00407"/>
    </source>
</evidence>
<dbReference type="GO" id="GO:0006281">
    <property type="term" value="P:DNA repair"/>
    <property type="evidence" value="ECO:0007669"/>
    <property type="project" value="UniProtKB-UniRule"/>
</dbReference>
<dbReference type="InterPro" id="IPR012310">
    <property type="entry name" value="DNA_ligase_ATP-dep_cent"/>
</dbReference>
<evidence type="ECO:0000256" key="4">
    <source>
        <dbReference type="ARBA" id="ARBA00022618"/>
    </source>
</evidence>
<dbReference type="CDD" id="cd07901">
    <property type="entry name" value="Adenylation_DNA_ligase_Arch_LigB"/>
    <property type="match status" value="1"/>
</dbReference>
<dbReference type="InterPro" id="IPR012340">
    <property type="entry name" value="NA-bd_OB-fold"/>
</dbReference>
<dbReference type="GO" id="GO:0006310">
    <property type="term" value="P:DNA recombination"/>
    <property type="evidence" value="ECO:0007669"/>
    <property type="project" value="UniProtKB-UniRule"/>
</dbReference>
<keyword evidence="5 14" id="KW-0235">DNA replication</keyword>
<proteinExistence type="inferred from homology"/>
<dbReference type="HAMAP" id="MF_00407">
    <property type="entry name" value="DNA_ligase"/>
    <property type="match status" value="1"/>
</dbReference>
<feature type="domain" description="ATP-dependent DNA ligase family profile" evidence="16">
    <location>
        <begin position="328"/>
        <end position="463"/>
    </location>
</feature>
<feature type="binding site" evidence="14">
    <location>
        <position position="256"/>
    </location>
    <ligand>
        <name>ATP</name>
        <dbReference type="ChEBI" id="CHEBI:30616"/>
    </ligand>
</feature>
<dbReference type="Gene3D" id="1.10.3260.10">
    <property type="entry name" value="DNA ligase, ATP-dependent, N-terminal domain"/>
    <property type="match status" value="1"/>
</dbReference>
<evidence type="ECO:0000259" key="16">
    <source>
        <dbReference type="PROSITE" id="PS50160"/>
    </source>
</evidence>
<evidence type="ECO:0000256" key="9">
    <source>
        <dbReference type="ARBA" id="ARBA00022840"/>
    </source>
</evidence>
<evidence type="ECO:0000256" key="10">
    <source>
        <dbReference type="ARBA" id="ARBA00022842"/>
    </source>
</evidence>
<evidence type="ECO:0000313" key="18">
    <source>
        <dbReference type="Proteomes" id="UP000030787"/>
    </source>
</evidence>
<evidence type="ECO:0000256" key="7">
    <source>
        <dbReference type="ARBA" id="ARBA00022741"/>
    </source>
</evidence>
<dbReference type="SUPFAM" id="SSF56091">
    <property type="entry name" value="DNA ligase/mRNA capping enzyme, catalytic domain"/>
    <property type="match status" value="1"/>
</dbReference>
<feature type="binding site" evidence="14">
    <location>
        <position position="340"/>
    </location>
    <ligand>
        <name>ATP</name>
        <dbReference type="ChEBI" id="CHEBI:30616"/>
    </ligand>
</feature>
<dbReference type="AlphaFoldDB" id="A0A0A7LCC3"/>
<keyword evidence="12 14" id="KW-0234">DNA repair</keyword>
<keyword evidence="6 14" id="KW-0479">Metal-binding</keyword>
<dbReference type="FunFam" id="2.40.50.140:FF:000062">
    <property type="entry name" value="DNA ligase"/>
    <property type="match status" value="1"/>
</dbReference>
<dbReference type="EMBL" id="CP010070">
    <property type="protein sequence ID" value="AIZ56618.1"/>
    <property type="molecule type" value="Genomic_DNA"/>
</dbReference>
<keyword evidence="3 14" id="KW-0436">Ligase</keyword>
<comment type="catalytic activity">
    <reaction evidence="14">
        <text>ATP + (deoxyribonucleotide)n-3'-hydroxyl + 5'-phospho-(deoxyribonucleotide)m = (deoxyribonucleotide)n+m + AMP + diphosphate.</text>
        <dbReference type="EC" id="6.5.1.1"/>
    </reaction>
</comment>
<feature type="binding site" evidence="14">
    <location>
        <position position="417"/>
    </location>
    <ligand>
        <name>ATP</name>
        <dbReference type="ChEBI" id="CHEBI:30616"/>
    </ligand>
</feature>
<dbReference type="Gene3D" id="3.30.470.30">
    <property type="entry name" value="DNA ligase/mRNA capping enzyme"/>
    <property type="match status" value="1"/>
</dbReference>
<keyword evidence="11 14" id="KW-0233">DNA recombination</keyword>
<dbReference type="GO" id="GO:0003910">
    <property type="term" value="F:DNA ligase (ATP) activity"/>
    <property type="evidence" value="ECO:0007669"/>
    <property type="project" value="UniProtKB-UniRule"/>
</dbReference>
<dbReference type="CDD" id="cd07969">
    <property type="entry name" value="OBF_DNA_ligase_I"/>
    <property type="match status" value="1"/>
</dbReference>
<dbReference type="GO" id="GO:0003677">
    <property type="term" value="F:DNA binding"/>
    <property type="evidence" value="ECO:0007669"/>
    <property type="project" value="InterPro"/>
</dbReference>
<dbReference type="NCBIfam" id="TIGR00574">
    <property type="entry name" value="dnl1"/>
    <property type="match status" value="1"/>
</dbReference>
<dbReference type="GeneID" id="24818402"/>
<feature type="binding site" evidence="14">
    <location>
        <position position="423"/>
    </location>
    <ligand>
        <name>ATP</name>
        <dbReference type="ChEBI" id="CHEBI:30616"/>
    </ligand>
</feature>
<evidence type="ECO:0000256" key="2">
    <source>
        <dbReference type="ARBA" id="ARBA00013308"/>
    </source>
</evidence>
<evidence type="ECO:0000313" key="17">
    <source>
        <dbReference type="EMBL" id="AIZ56618.1"/>
    </source>
</evidence>
<dbReference type="InterPro" id="IPR022865">
    <property type="entry name" value="DNA_ligae_ATP-dep_bac/arc"/>
</dbReference>